<sequence length="113" mass="13196">MHTPPESDNKSLVKASFHVFMEQEPQTFPDMQMTQPPKYPLKVEDHVPRERNDRYYFELAVSRKENGLDTSSTSRKDKLECKMKSLEKEEREASFCSSDIAGFQRSRFSKQGT</sequence>
<dbReference type="AlphaFoldDB" id="A0A5B0LRB0"/>
<organism evidence="1 2">
    <name type="scientific">Puccinia graminis f. sp. tritici</name>
    <dbReference type="NCBI Taxonomy" id="56615"/>
    <lineage>
        <taxon>Eukaryota</taxon>
        <taxon>Fungi</taxon>
        <taxon>Dikarya</taxon>
        <taxon>Basidiomycota</taxon>
        <taxon>Pucciniomycotina</taxon>
        <taxon>Pucciniomycetes</taxon>
        <taxon>Pucciniales</taxon>
        <taxon>Pucciniaceae</taxon>
        <taxon>Puccinia</taxon>
    </lineage>
</organism>
<comment type="caution">
    <text evidence="1">The sequence shown here is derived from an EMBL/GenBank/DDBJ whole genome shotgun (WGS) entry which is preliminary data.</text>
</comment>
<proteinExistence type="predicted"/>
<dbReference type="Proteomes" id="UP000324748">
    <property type="component" value="Unassembled WGS sequence"/>
</dbReference>
<keyword evidence="2" id="KW-1185">Reference proteome</keyword>
<dbReference type="EMBL" id="VSWC01000196">
    <property type="protein sequence ID" value="KAA1066128.1"/>
    <property type="molecule type" value="Genomic_DNA"/>
</dbReference>
<evidence type="ECO:0000313" key="2">
    <source>
        <dbReference type="Proteomes" id="UP000324748"/>
    </source>
</evidence>
<gene>
    <name evidence="1" type="ORF">PGT21_022322</name>
</gene>
<evidence type="ECO:0000313" key="1">
    <source>
        <dbReference type="EMBL" id="KAA1066128.1"/>
    </source>
</evidence>
<name>A0A5B0LRB0_PUCGR</name>
<protein>
    <submittedName>
        <fullName evidence="1">Uncharacterized protein</fullName>
    </submittedName>
</protein>
<reference evidence="1 2" key="1">
    <citation type="submission" date="2019-05" db="EMBL/GenBank/DDBJ databases">
        <title>Emergence of the Ug99 lineage of the wheat stem rust pathogen through somatic hybridization.</title>
        <authorList>
            <person name="Li F."/>
            <person name="Upadhyaya N.M."/>
            <person name="Sperschneider J."/>
            <person name="Matny O."/>
            <person name="Nguyen-Phuc H."/>
            <person name="Mago R."/>
            <person name="Raley C."/>
            <person name="Miller M.E."/>
            <person name="Silverstein K.A.T."/>
            <person name="Henningsen E."/>
            <person name="Hirsch C.D."/>
            <person name="Visser B."/>
            <person name="Pretorius Z.A."/>
            <person name="Steffenson B.J."/>
            <person name="Schwessinger B."/>
            <person name="Dodds P.N."/>
            <person name="Figueroa M."/>
        </authorList>
    </citation>
    <scope>NUCLEOTIDE SEQUENCE [LARGE SCALE GENOMIC DNA]</scope>
    <source>
        <strain evidence="1">21-0</strain>
    </source>
</reference>
<accession>A0A5B0LRB0</accession>